<dbReference type="GO" id="GO:0008408">
    <property type="term" value="F:3'-5' exonuclease activity"/>
    <property type="evidence" value="ECO:0007669"/>
    <property type="project" value="TreeGrafter"/>
</dbReference>
<accession>A0A533IBL4</accession>
<proteinExistence type="predicted"/>
<dbReference type="PANTHER" id="PTHR30231">
    <property type="entry name" value="DNA POLYMERASE III SUBUNIT EPSILON"/>
    <property type="match status" value="1"/>
</dbReference>
<comment type="subunit">
    <text evidence="3">DNA polymerase III contains a core (composed of alpha, epsilon and theta chains) that associates with a tau subunit. This core dimerizes to form the POLIII' complex. PolIII' associates with the gamma complex (composed of gamma, delta, delta', psi and chi chains) and with the beta chain to form the complete DNA polymerase III complex.</text>
</comment>
<dbReference type="InterPro" id="IPR013520">
    <property type="entry name" value="Ribonucl_H"/>
</dbReference>
<comment type="function">
    <text evidence="2">DNA polymerase III is a complex, multichain enzyme responsible for most of the replicative synthesis in bacteria. The epsilon subunit contain the editing function and is a proofreading 3'-5' exonuclease.</text>
</comment>
<dbReference type="Proteomes" id="UP000315344">
    <property type="component" value="Unassembled WGS sequence"/>
</dbReference>
<evidence type="ECO:0000256" key="1">
    <source>
        <dbReference type="ARBA" id="ARBA00012417"/>
    </source>
</evidence>
<evidence type="ECO:0000259" key="6">
    <source>
        <dbReference type="SMART" id="SM00479"/>
    </source>
</evidence>
<organism evidence="7 8">
    <name type="scientific">Paracoccus denitrificans</name>
    <dbReference type="NCBI Taxonomy" id="266"/>
    <lineage>
        <taxon>Bacteria</taxon>
        <taxon>Pseudomonadati</taxon>
        <taxon>Pseudomonadota</taxon>
        <taxon>Alphaproteobacteria</taxon>
        <taxon>Rhodobacterales</taxon>
        <taxon>Paracoccaceae</taxon>
        <taxon>Paracoccus</taxon>
    </lineage>
</organism>
<feature type="domain" description="Exonuclease" evidence="6">
    <location>
        <begin position="455"/>
        <end position="622"/>
    </location>
</feature>
<evidence type="ECO:0000313" key="8">
    <source>
        <dbReference type="Proteomes" id="UP000315344"/>
    </source>
</evidence>
<keyword evidence="5" id="KW-0812">Transmembrane</keyword>
<reference evidence="7 8" key="1">
    <citation type="journal article" date="2017" name="Nat. Commun.">
        <title>In situ click chemistry generation of cyclooxygenase-2 inhibitors.</title>
        <authorList>
            <person name="Bhardwaj A."/>
            <person name="Kaur J."/>
            <person name="Wuest M."/>
            <person name="Wuest F."/>
        </authorList>
    </citation>
    <scope>NUCLEOTIDE SEQUENCE [LARGE SCALE GENOMIC DNA]</scope>
    <source>
        <strain evidence="7">S2_012_000_R3_94</strain>
    </source>
</reference>
<dbReference type="EMBL" id="VAFL01000005">
    <property type="protein sequence ID" value="TKW67018.1"/>
    <property type="molecule type" value="Genomic_DNA"/>
</dbReference>
<dbReference type="FunFam" id="3.30.420.10:FF:000045">
    <property type="entry name" value="3'-5' exonuclease DinG"/>
    <property type="match status" value="1"/>
</dbReference>
<evidence type="ECO:0000313" key="7">
    <source>
        <dbReference type="EMBL" id="TKW67018.1"/>
    </source>
</evidence>
<keyword evidence="5" id="KW-0472">Membrane</keyword>
<evidence type="ECO:0000256" key="3">
    <source>
        <dbReference type="ARBA" id="ARBA00026073"/>
    </source>
</evidence>
<dbReference type="GO" id="GO:0003887">
    <property type="term" value="F:DNA-directed DNA polymerase activity"/>
    <property type="evidence" value="ECO:0007669"/>
    <property type="project" value="UniProtKB-EC"/>
</dbReference>
<keyword evidence="5" id="KW-1133">Transmembrane helix</keyword>
<evidence type="ECO:0000256" key="4">
    <source>
        <dbReference type="ARBA" id="ARBA00049244"/>
    </source>
</evidence>
<evidence type="ECO:0000256" key="2">
    <source>
        <dbReference type="ARBA" id="ARBA00025483"/>
    </source>
</evidence>
<comment type="catalytic activity">
    <reaction evidence="4">
        <text>DNA(n) + a 2'-deoxyribonucleoside 5'-triphosphate = DNA(n+1) + diphosphate</text>
        <dbReference type="Rhea" id="RHEA:22508"/>
        <dbReference type="Rhea" id="RHEA-COMP:17339"/>
        <dbReference type="Rhea" id="RHEA-COMP:17340"/>
        <dbReference type="ChEBI" id="CHEBI:33019"/>
        <dbReference type="ChEBI" id="CHEBI:61560"/>
        <dbReference type="ChEBI" id="CHEBI:173112"/>
        <dbReference type="EC" id="2.7.7.7"/>
    </reaction>
</comment>
<dbReference type="InterPro" id="IPR006054">
    <property type="entry name" value="DnaQ"/>
</dbReference>
<gene>
    <name evidence="7" type="ORF">DI616_08070</name>
</gene>
<dbReference type="GO" id="GO:0005829">
    <property type="term" value="C:cytosol"/>
    <property type="evidence" value="ECO:0007669"/>
    <property type="project" value="TreeGrafter"/>
</dbReference>
<comment type="caution">
    <text evidence="7">The sequence shown here is derived from an EMBL/GenBank/DDBJ whole genome shotgun (WGS) entry which is preliminary data.</text>
</comment>
<protein>
    <recommendedName>
        <fullName evidence="1">DNA-directed DNA polymerase</fullName>
        <ecNumber evidence="1">2.7.7.7</ecNumber>
    </recommendedName>
</protein>
<name>A0A533IBL4_PARDE</name>
<keyword evidence="7" id="KW-0540">Nuclease</keyword>
<dbReference type="SMART" id="SM00479">
    <property type="entry name" value="EXOIII"/>
    <property type="match status" value="1"/>
</dbReference>
<evidence type="ECO:0000256" key="5">
    <source>
        <dbReference type="SAM" id="Phobius"/>
    </source>
</evidence>
<sequence>MKTPISLRLRLFLLFAALALALLALLGLGLYAAAVRLGTVPGAAQGTGDALALTALIAGLGGLGLVTGVWYLIDTHIARPVETLSGRLLTGGDPQPDEGRYLGDLAAAIQSANTLLARTRADMDEALVTHAQASLREKALLENILSDIGAGVIMAGPQGRVLFYNAAAGRLLPGLGLDREVARFVRRGGLEAAQARLQAGADATDVALLGSDGARLTGRLRQMEGKDRGTILILRPAPRDMAQPGPALEALRRQAATLTLLLDDQSGPLPDELTAMVRDVGRNLAGNLRDLDAALAPSVPRQRHVAAEELARGLGLPLGEVAALTLAADGWQLGGLLSYLGARLNEAGRAPVARIRADGQEALVTLDWTGPSLPMDQLDSWLAEAPDPDHPEWRGADILAAHGTGIWPKSDGDTASLVLPIAIASTAQGALAGVTYDFALAARGAPDSRPLNALTCVVFDTETTGLSLSDRIVQIAGTRIAGGRLTGERFQTLVNPNRPIPPAATAIHGITDAMVCDAPDLSHALEGFHHFADDAVLIAHNAPFDMGLLRAAEAETGLHFANRVMDTVLLSAMIWGQSAPHSLDAICARLDINIPAGMRHTAPGDAEATAQAFLKMLPALEAKGITRFEHVLDQARKYRRLLGDANPTAAKGGSDI</sequence>
<keyword evidence="7" id="KW-0269">Exonuclease</keyword>
<keyword evidence="7" id="KW-0378">Hydrolase</keyword>
<dbReference type="EC" id="2.7.7.7" evidence="1"/>
<dbReference type="Gene3D" id="3.30.420.10">
    <property type="entry name" value="Ribonuclease H-like superfamily/Ribonuclease H"/>
    <property type="match status" value="1"/>
</dbReference>
<dbReference type="AlphaFoldDB" id="A0A533IBL4"/>
<dbReference type="NCBIfam" id="TIGR00573">
    <property type="entry name" value="dnaq"/>
    <property type="match status" value="1"/>
</dbReference>
<feature type="transmembrane region" description="Helical" evidence="5">
    <location>
        <begin position="50"/>
        <end position="73"/>
    </location>
</feature>
<dbReference type="CDD" id="cd06127">
    <property type="entry name" value="DEDDh"/>
    <property type="match status" value="1"/>
</dbReference>
<dbReference type="GO" id="GO:0045004">
    <property type="term" value="P:DNA replication proofreading"/>
    <property type="evidence" value="ECO:0007669"/>
    <property type="project" value="TreeGrafter"/>
</dbReference>
<dbReference type="Pfam" id="PF00929">
    <property type="entry name" value="RNase_T"/>
    <property type="match status" value="1"/>
</dbReference>
<dbReference type="InterPro" id="IPR012337">
    <property type="entry name" value="RNaseH-like_sf"/>
</dbReference>
<dbReference type="InterPro" id="IPR036397">
    <property type="entry name" value="RNaseH_sf"/>
</dbReference>
<dbReference type="SUPFAM" id="SSF53098">
    <property type="entry name" value="Ribonuclease H-like"/>
    <property type="match status" value="1"/>
</dbReference>
<dbReference type="PANTHER" id="PTHR30231:SF41">
    <property type="entry name" value="DNA POLYMERASE III SUBUNIT EPSILON"/>
    <property type="match status" value="1"/>
</dbReference>
<dbReference type="GO" id="GO:0003677">
    <property type="term" value="F:DNA binding"/>
    <property type="evidence" value="ECO:0007669"/>
    <property type="project" value="InterPro"/>
</dbReference>